<protein>
    <recommendedName>
        <fullName evidence="8">VTT domain-containing protein</fullName>
    </recommendedName>
</protein>
<dbReference type="PANTHER" id="PTHR42709">
    <property type="entry name" value="ALKALINE PHOSPHATASE LIKE PROTEIN"/>
    <property type="match status" value="1"/>
</dbReference>
<comment type="subcellular location">
    <subcellularLocation>
        <location evidence="1">Cell membrane</location>
        <topology evidence="1">Multi-pass membrane protein</topology>
    </subcellularLocation>
</comment>
<feature type="domain" description="VTT" evidence="8">
    <location>
        <begin position="30"/>
        <end position="160"/>
    </location>
</feature>
<reference evidence="9 10" key="1">
    <citation type="journal article" date="2014" name="Int. J. Syst. Evol. Microbiol.">
        <title>Listeria floridensis sp. nov., Listeria aquatica sp. nov., Listeria cornellensis sp. nov., Listeria riparia sp. nov. and Listeria grandensis sp. nov., from agricultural and natural environments.</title>
        <authorList>
            <person name="den Bakker H.C."/>
            <person name="Warchocki S."/>
            <person name="Wright E.M."/>
            <person name="Allred A.F."/>
            <person name="Ahlstrom C."/>
            <person name="Manuel C.S."/>
            <person name="Stasiewicz M.J."/>
            <person name="Burrell A."/>
            <person name="Roof S."/>
            <person name="Strawn L."/>
            <person name="Fortes E.D."/>
            <person name="Nightingale K.K."/>
            <person name="Kephart D."/>
            <person name="Wiedmann M."/>
        </authorList>
    </citation>
    <scope>NUCLEOTIDE SEQUENCE [LARGE SCALE GENOMIC DNA]</scope>
    <source>
        <strain evidence="9 10">FSL S10-1187</strain>
    </source>
</reference>
<keyword evidence="5 7" id="KW-1133">Transmembrane helix</keyword>
<feature type="transmembrane region" description="Helical" evidence="7">
    <location>
        <begin position="50"/>
        <end position="76"/>
    </location>
</feature>
<gene>
    <name evidence="9" type="ORF">MFLO_05215</name>
</gene>
<evidence type="ECO:0000256" key="2">
    <source>
        <dbReference type="ARBA" id="ARBA00010792"/>
    </source>
</evidence>
<comment type="caution">
    <text evidence="9">The sequence shown here is derived from an EMBL/GenBank/DDBJ whole genome shotgun (WGS) entry which is preliminary data.</text>
</comment>
<evidence type="ECO:0000256" key="1">
    <source>
        <dbReference type="ARBA" id="ARBA00004651"/>
    </source>
</evidence>
<evidence type="ECO:0000259" key="8">
    <source>
        <dbReference type="Pfam" id="PF09335"/>
    </source>
</evidence>
<dbReference type="InterPro" id="IPR032816">
    <property type="entry name" value="VTT_dom"/>
</dbReference>
<dbReference type="Proteomes" id="UP000019249">
    <property type="component" value="Unassembled WGS sequence"/>
</dbReference>
<feature type="transmembrane region" description="Helical" evidence="7">
    <location>
        <begin position="175"/>
        <end position="196"/>
    </location>
</feature>
<keyword evidence="10" id="KW-1185">Reference proteome</keyword>
<comment type="similarity">
    <text evidence="2">Belongs to the DedA family.</text>
</comment>
<evidence type="ECO:0000313" key="9">
    <source>
        <dbReference type="EMBL" id="EUJ32988.1"/>
    </source>
</evidence>
<feature type="transmembrane region" description="Helical" evidence="7">
    <location>
        <begin position="12"/>
        <end position="30"/>
    </location>
</feature>
<organism evidence="9 10">
    <name type="scientific">Listeria floridensis FSL S10-1187</name>
    <dbReference type="NCBI Taxonomy" id="1265817"/>
    <lineage>
        <taxon>Bacteria</taxon>
        <taxon>Bacillati</taxon>
        <taxon>Bacillota</taxon>
        <taxon>Bacilli</taxon>
        <taxon>Bacillales</taxon>
        <taxon>Listeriaceae</taxon>
        <taxon>Listeria</taxon>
    </lineage>
</organism>
<dbReference type="InterPro" id="IPR051311">
    <property type="entry name" value="DedA_domain"/>
</dbReference>
<evidence type="ECO:0000256" key="3">
    <source>
        <dbReference type="ARBA" id="ARBA00022475"/>
    </source>
</evidence>
<keyword evidence="4 7" id="KW-0812">Transmembrane</keyword>
<dbReference type="PANTHER" id="PTHR42709:SF6">
    <property type="entry name" value="UNDECAPRENYL PHOSPHATE TRANSPORTER A"/>
    <property type="match status" value="1"/>
</dbReference>
<keyword evidence="3" id="KW-1003">Cell membrane</keyword>
<keyword evidence="6 7" id="KW-0472">Membrane</keyword>
<dbReference type="EMBL" id="AODF01000008">
    <property type="protein sequence ID" value="EUJ32988.1"/>
    <property type="molecule type" value="Genomic_DNA"/>
</dbReference>
<evidence type="ECO:0000313" key="10">
    <source>
        <dbReference type="Proteomes" id="UP000019249"/>
    </source>
</evidence>
<sequence>MEAWITNVMNELGYLGVFFLIMIENLFPPIPSELILTFGGFMTTISKLNVVFVILAATMGSVVGAIILYSISLYFGKERIKRFVGKYGRILRLKEEDIDKAERFFLKYGGRAVFFCRMIPLVRSLISIPAGMARMPFRQFIWLTTLGSLIWNTVLIGIGALLGESFGKAAAAVDQVSTVIYVIIGIVFIACAALFIKKRFRGAKD</sequence>
<evidence type="ECO:0000256" key="4">
    <source>
        <dbReference type="ARBA" id="ARBA00022692"/>
    </source>
</evidence>
<dbReference type="Pfam" id="PF09335">
    <property type="entry name" value="VTT_dom"/>
    <property type="match status" value="1"/>
</dbReference>
<accession>A0ABN0RGJ3</accession>
<evidence type="ECO:0000256" key="6">
    <source>
        <dbReference type="ARBA" id="ARBA00023136"/>
    </source>
</evidence>
<evidence type="ECO:0000256" key="5">
    <source>
        <dbReference type="ARBA" id="ARBA00022989"/>
    </source>
</evidence>
<proteinExistence type="inferred from homology"/>
<name>A0ABN0RGJ3_9LIST</name>
<dbReference type="RefSeq" id="WP_036096714.1">
    <property type="nucleotide sequence ID" value="NZ_AODF01000008.1"/>
</dbReference>
<evidence type="ECO:0000256" key="7">
    <source>
        <dbReference type="SAM" id="Phobius"/>
    </source>
</evidence>
<feature type="transmembrane region" description="Helical" evidence="7">
    <location>
        <begin position="140"/>
        <end position="163"/>
    </location>
</feature>